<dbReference type="RefSeq" id="WP_200269553.1">
    <property type="nucleotide sequence ID" value="NZ_JAENIJ010000010.1"/>
</dbReference>
<proteinExistence type="predicted"/>
<dbReference type="EMBL" id="JAENIJ010000010">
    <property type="protein sequence ID" value="MBK1882426.1"/>
    <property type="molecule type" value="Genomic_DNA"/>
</dbReference>
<gene>
    <name evidence="1" type="ORF">JIN85_08370</name>
</gene>
<sequence length="332" mass="36507">MEKVRVYVADRPAEVRQLLERSTIWPLATETISISSNEDAPTTATLVDHLPGHPLPSLPENGWDLLDRAAEMEKLWLDQLHADSMGDLLCIGSSCRIHPEAKLIPPYFIGDDVLIGPDCEIGPYAVISQGALLAGANQITRSHVSPHSYLGPVTALEDCLLVGSTLFNRRNRARIDRIEAHIASDLSGTHPVVPLKDRLLALKLYLTSRSSQGSSPETFHTFDGLDLRGNPGHGLQVRRSWLPLVWKGKMQLFGVLPRSREQFESLSPDWQNIISHATVGVFSYADCQGCHSPDEPDEALHAVYQAALPPATLRSAIIDFTRNLKPADLSPS</sequence>
<reference evidence="1" key="1">
    <citation type="submission" date="2021-01" db="EMBL/GenBank/DDBJ databases">
        <title>Modified the classification status of verrucomicrobia.</title>
        <authorList>
            <person name="Feng X."/>
        </authorList>
    </citation>
    <scope>NUCLEOTIDE SEQUENCE</scope>
    <source>
        <strain evidence="1">KCTC 22041</strain>
    </source>
</reference>
<evidence type="ECO:0000313" key="1">
    <source>
        <dbReference type="EMBL" id="MBK1882426.1"/>
    </source>
</evidence>
<organism evidence="1 2">
    <name type="scientific">Luteolibacter pohnpeiensis</name>
    <dbReference type="NCBI Taxonomy" id="454153"/>
    <lineage>
        <taxon>Bacteria</taxon>
        <taxon>Pseudomonadati</taxon>
        <taxon>Verrucomicrobiota</taxon>
        <taxon>Verrucomicrobiia</taxon>
        <taxon>Verrucomicrobiales</taxon>
        <taxon>Verrucomicrobiaceae</taxon>
        <taxon>Luteolibacter</taxon>
    </lineage>
</organism>
<protein>
    <submittedName>
        <fullName evidence="1">Uncharacterized protein</fullName>
    </submittedName>
</protein>
<dbReference type="Proteomes" id="UP000603141">
    <property type="component" value="Unassembled WGS sequence"/>
</dbReference>
<accession>A0A934VQS8</accession>
<dbReference type="SUPFAM" id="SSF51161">
    <property type="entry name" value="Trimeric LpxA-like enzymes"/>
    <property type="match status" value="1"/>
</dbReference>
<comment type="caution">
    <text evidence="1">The sequence shown here is derived from an EMBL/GenBank/DDBJ whole genome shotgun (WGS) entry which is preliminary data.</text>
</comment>
<dbReference type="InterPro" id="IPR011004">
    <property type="entry name" value="Trimer_LpxA-like_sf"/>
</dbReference>
<dbReference type="AlphaFoldDB" id="A0A934VQS8"/>
<keyword evidence="2" id="KW-1185">Reference proteome</keyword>
<evidence type="ECO:0000313" key="2">
    <source>
        <dbReference type="Proteomes" id="UP000603141"/>
    </source>
</evidence>
<dbReference type="Gene3D" id="2.160.10.10">
    <property type="entry name" value="Hexapeptide repeat proteins"/>
    <property type="match status" value="1"/>
</dbReference>
<name>A0A934VQS8_9BACT</name>